<organism evidence="8 9">
    <name type="scientific">Candidula unifasciata</name>
    <dbReference type="NCBI Taxonomy" id="100452"/>
    <lineage>
        <taxon>Eukaryota</taxon>
        <taxon>Metazoa</taxon>
        <taxon>Spiralia</taxon>
        <taxon>Lophotrochozoa</taxon>
        <taxon>Mollusca</taxon>
        <taxon>Gastropoda</taxon>
        <taxon>Heterobranchia</taxon>
        <taxon>Euthyneura</taxon>
        <taxon>Panpulmonata</taxon>
        <taxon>Eupulmonata</taxon>
        <taxon>Stylommatophora</taxon>
        <taxon>Helicina</taxon>
        <taxon>Helicoidea</taxon>
        <taxon>Geomitridae</taxon>
        <taxon>Candidula</taxon>
    </lineage>
</organism>
<dbReference type="InterPro" id="IPR035970">
    <property type="entry name" value="60S_ribosomal_eL19_sf"/>
</dbReference>
<reference evidence="8" key="1">
    <citation type="submission" date="2021-04" db="EMBL/GenBank/DDBJ databases">
        <authorList>
            <consortium name="Molecular Ecology Group"/>
        </authorList>
    </citation>
    <scope>NUCLEOTIDE SEQUENCE</scope>
</reference>
<dbReference type="InterPro" id="IPR000196">
    <property type="entry name" value="Ribosomal_eL19_dom"/>
</dbReference>
<protein>
    <recommendedName>
        <fullName evidence="4">Large ribosomal subunit protein eL19</fullName>
    </recommendedName>
    <alternativeName>
        <fullName evidence="5">60S ribosomal protein L19</fullName>
    </alternativeName>
</protein>
<comment type="caution">
    <text evidence="8">The sequence shown here is derived from an EMBL/GenBank/DDBJ whole genome shotgun (WGS) entry which is preliminary data.</text>
</comment>
<keyword evidence="2" id="KW-0689">Ribosomal protein</keyword>
<dbReference type="Pfam" id="PF25476">
    <property type="entry name" value="Ribosomal_L19e_C"/>
    <property type="match status" value="1"/>
</dbReference>
<evidence type="ECO:0000313" key="8">
    <source>
        <dbReference type="EMBL" id="CAG5118715.1"/>
    </source>
</evidence>
<evidence type="ECO:0000256" key="3">
    <source>
        <dbReference type="ARBA" id="ARBA00023274"/>
    </source>
</evidence>
<dbReference type="EMBL" id="CAJHNH020000597">
    <property type="protein sequence ID" value="CAG5118715.1"/>
    <property type="molecule type" value="Genomic_DNA"/>
</dbReference>
<dbReference type="InterPro" id="IPR057259">
    <property type="entry name" value="Ribosomal_L19e"/>
</dbReference>
<evidence type="ECO:0000256" key="4">
    <source>
        <dbReference type="ARBA" id="ARBA00035217"/>
    </source>
</evidence>
<dbReference type="SMART" id="SM01416">
    <property type="entry name" value="Ribosomal_L19e"/>
    <property type="match status" value="1"/>
</dbReference>
<dbReference type="GO" id="GO:0003735">
    <property type="term" value="F:structural constituent of ribosome"/>
    <property type="evidence" value="ECO:0007669"/>
    <property type="project" value="InterPro"/>
</dbReference>
<dbReference type="GO" id="GO:0022625">
    <property type="term" value="C:cytosolic large ribosomal subunit"/>
    <property type="evidence" value="ECO:0007669"/>
    <property type="project" value="InterPro"/>
</dbReference>
<dbReference type="InterPro" id="IPR057260">
    <property type="entry name" value="Ribosomal_L19e_C"/>
</dbReference>
<evidence type="ECO:0000256" key="5">
    <source>
        <dbReference type="ARBA" id="ARBA00035324"/>
    </source>
</evidence>
<dbReference type="OrthoDB" id="5407653at2759"/>
<evidence type="ECO:0000256" key="6">
    <source>
        <dbReference type="SAM" id="MobiDB-lite"/>
    </source>
</evidence>
<gene>
    <name evidence="8" type="ORF">CUNI_LOCUS4273</name>
</gene>
<evidence type="ECO:0000256" key="2">
    <source>
        <dbReference type="ARBA" id="ARBA00022980"/>
    </source>
</evidence>
<dbReference type="SUPFAM" id="SSF48140">
    <property type="entry name" value="Ribosomal protein L19 (L19e)"/>
    <property type="match status" value="1"/>
</dbReference>
<dbReference type="GO" id="GO:0003723">
    <property type="term" value="F:RNA binding"/>
    <property type="evidence" value="ECO:0007669"/>
    <property type="project" value="InterPro"/>
</dbReference>
<dbReference type="InterPro" id="IPR015972">
    <property type="entry name" value="Ribosomal_eL19_dom1"/>
</dbReference>
<name>A0A8S3YT57_9EUPU</name>
<dbReference type="AlphaFoldDB" id="A0A8S3YT57"/>
<accession>A0A8S3YT57</accession>
<feature type="region of interest" description="Disordered" evidence="6">
    <location>
        <begin position="44"/>
        <end position="63"/>
    </location>
</feature>
<keyword evidence="9" id="KW-1185">Reference proteome</keyword>
<dbReference type="Pfam" id="PF01280">
    <property type="entry name" value="Ribosomal_L19e"/>
    <property type="match status" value="1"/>
</dbReference>
<evidence type="ECO:0000313" key="9">
    <source>
        <dbReference type="Proteomes" id="UP000678393"/>
    </source>
</evidence>
<dbReference type="GO" id="GO:0006412">
    <property type="term" value="P:translation"/>
    <property type="evidence" value="ECO:0007669"/>
    <property type="project" value="InterPro"/>
</dbReference>
<dbReference type="Gene3D" id="1.10.1650.10">
    <property type="match status" value="1"/>
</dbReference>
<dbReference type="Gene3D" id="1.10.1200.240">
    <property type="match status" value="1"/>
</dbReference>
<proteinExistence type="inferred from homology"/>
<evidence type="ECO:0000256" key="1">
    <source>
        <dbReference type="ARBA" id="ARBA00011082"/>
    </source>
</evidence>
<dbReference type="InterPro" id="IPR039547">
    <property type="entry name" value="Ribosomal_eL19"/>
</dbReference>
<feature type="domain" description="Large ribosomal subunit protein eL19" evidence="7">
    <location>
        <begin position="1"/>
        <end position="123"/>
    </location>
</feature>
<comment type="similarity">
    <text evidence="1">Belongs to the eukaryotic ribosomal protein eL19 family.</text>
</comment>
<dbReference type="FunFam" id="1.10.1200.240:FF:000001">
    <property type="entry name" value="Ribosomal protein L19"/>
    <property type="match status" value="1"/>
</dbReference>
<evidence type="ECO:0000259" key="7">
    <source>
        <dbReference type="SMART" id="SM01416"/>
    </source>
</evidence>
<sequence>MDPNEANEIANANSPQNIRKLVKDGLIICKPVKIHSCARVRRNAQARRKGRHMGHGKRKGTANDRMPTKILWIRRMRVLRRFLRKYKETKKSYKLLYQELYIKCKGNSFKNKRVLMEFIHKRKAEMSRSKIFSDQAEARRQKVLEARRNREECIAQKKEELLKNIEEPKK</sequence>
<keyword evidence="3" id="KW-0687">Ribonucleoprotein</keyword>
<dbReference type="PANTHER" id="PTHR10722">
    <property type="entry name" value="60S RIBOSOMAL PROTEIN L19"/>
    <property type="match status" value="1"/>
</dbReference>
<feature type="compositionally biased region" description="Basic residues" evidence="6">
    <location>
        <begin position="44"/>
        <end position="60"/>
    </location>
</feature>
<dbReference type="Proteomes" id="UP000678393">
    <property type="component" value="Unassembled WGS sequence"/>
</dbReference>